<dbReference type="Pfam" id="PF04774">
    <property type="entry name" value="HABP4_PAI-RBP1"/>
    <property type="match status" value="1"/>
</dbReference>
<dbReference type="InParanoid" id="A0A7R8V6T5"/>
<dbReference type="Gene3D" id="6.10.140.1040">
    <property type="match status" value="1"/>
</dbReference>
<name>A0A7R8V6T5_HERIL</name>
<feature type="region of interest" description="Disordered" evidence="1">
    <location>
        <begin position="1"/>
        <end position="20"/>
    </location>
</feature>
<dbReference type="EMBL" id="LR899015">
    <property type="protein sequence ID" value="CAD7093941.1"/>
    <property type="molecule type" value="Genomic_DNA"/>
</dbReference>
<organism evidence="3 4">
    <name type="scientific">Hermetia illucens</name>
    <name type="common">Black soldier fly</name>
    <dbReference type="NCBI Taxonomy" id="343691"/>
    <lineage>
        <taxon>Eukaryota</taxon>
        <taxon>Metazoa</taxon>
        <taxon>Ecdysozoa</taxon>
        <taxon>Arthropoda</taxon>
        <taxon>Hexapoda</taxon>
        <taxon>Insecta</taxon>
        <taxon>Pterygota</taxon>
        <taxon>Neoptera</taxon>
        <taxon>Endopterygota</taxon>
        <taxon>Diptera</taxon>
        <taxon>Brachycera</taxon>
        <taxon>Stratiomyomorpha</taxon>
        <taxon>Stratiomyidae</taxon>
        <taxon>Hermetiinae</taxon>
        <taxon>Hermetia</taxon>
    </lineage>
</organism>
<evidence type="ECO:0000256" key="1">
    <source>
        <dbReference type="SAM" id="MobiDB-lite"/>
    </source>
</evidence>
<sequence length="402" mass="44235">MDVSSANRYGLLCMDDDASDPLEKLVRKKNKQQKQQQKTPGAVPPGGGMAEKENKSAAMNKNVDKKPAGSGIGGLPTVGQKAMANHTGSAGAPGGGAINVKDQYRNNQDQQRPPREGKNPDRNVNFKSETREQRNNRRNRNEDRQYQQIQHNGNISGEYQNTTERPQRQRGSGGGSAGGPPRRNFGGKREFDRQSGSDKTGVKAVDKRDGAGAHNWGSHKQDLEDLNKTSEDVATDKDDSAGEQPTEQAAVIEEETKELTLDEWKAQRAVRAKPQFNIRKAGEGEDLSQWKKMIALNNKKKDDESEEELEYDPSMYPQRVGRLQRVLDIEFHFNDGRRVGGLGGRGRGRPRGNPGAAGGGAGGGRREGRPRNTDQTKIQEDRHRGSQNAPKVDDEHDFPSLG</sequence>
<dbReference type="OMA" id="EEMNGFQ"/>
<feature type="region of interest" description="Disordered" evidence="1">
    <location>
        <begin position="334"/>
        <end position="402"/>
    </location>
</feature>
<accession>A0A7R8V6T5</accession>
<dbReference type="FunCoup" id="A0A7R8V6T5">
    <property type="interactions" value="1357"/>
</dbReference>
<feature type="region of interest" description="Disordered" evidence="1">
    <location>
        <begin position="27"/>
        <end position="251"/>
    </location>
</feature>
<dbReference type="AlphaFoldDB" id="A0A7R8V6T5"/>
<dbReference type="OrthoDB" id="6022699at2759"/>
<dbReference type="GO" id="GO:0005634">
    <property type="term" value="C:nucleus"/>
    <property type="evidence" value="ECO:0007669"/>
    <property type="project" value="TreeGrafter"/>
</dbReference>
<keyword evidence="4" id="KW-1185">Reference proteome</keyword>
<reference evidence="3 4" key="1">
    <citation type="submission" date="2020-11" db="EMBL/GenBank/DDBJ databases">
        <authorList>
            <person name="Wallbank WR R."/>
            <person name="Pardo Diaz C."/>
            <person name="Kozak K."/>
            <person name="Martin S."/>
            <person name="Jiggins C."/>
            <person name="Moest M."/>
            <person name="Warren A I."/>
            <person name="Generalovic N T."/>
            <person name="Byers J.R.P. K."/>
            <person name="Montejo-Kovacevich G."/>
            <person name="Yen C E."/>
        </authorList>
    </citation>
    <scope>NUCLEOTIDE SEQUENCE [LARGE SCALE GENOMIC DNA]</scope>
</reference>
<dbReference type="GO" id="GO:0003723">
    <property type="term" value="F:RNA binding"/>
    <property type="evidence" value="ECO:0007669"/>
    <property type="project" value="InterPro"/>
</dbReference>
<evidence type="ECO:0000313" key="3">
    <source>
        <dbReference type="EMBL" id="CAD7093941.1"/>
    </source>
</evidence>
<feature type="compositionally biased region" description="Basic and acidic residues" evidence="1">
    <location>
        <begin position="219"/>
        <end position="240"/>
    </location>
</feature>
<feature type="domain" description="Hyaluronan/mRNA-binding protein" evidence="2">
    <location>
        <begin position="187"/>
        <end position="284"/>
    </location>
</feature>
<dbReference type="Proteomes" id="UP000594454">
    <property type="component" value="Chromosome 7"/>
</dbReference>
<proteinExistence type="predicted"/>
<feature type="compositionally biased region" description="Basic and acidic residues" evidence="1">
    <location>
        <begin position="391"/>
        <end position="402"/>
    </location>
</feature>
<feature type="compositionally biased region" description="Basic and acidic residues" evidence="1">
    <location>
        <begin position="128"/>
        <end position="145"/>
    </location>
</feature>
<dbReference type="SMART" id="SM01233">
    <property type="entry name" value="HABP4_PAI-RBP1"/>
    <property type="match status" value="1"/>
</dbReference>
<feature type="compositionally biased region" description="Basic and acidic residues" evidence="1">
    <location>
        <begin position="112"/>
        <end position="121"/>
    </location>
</feature>
<dbReference type="PANTHER" id="PTHR12299:SF17">
    <property type="entry name" value="AT19571P-RELATED"/>
    <property type="match status" value="1"/>
</dbReference>
<feature type="compositionally biased region" description="Basic and acidic residues" evidence="1">
    <location>
        <begin position="187"/>
        <end position="211"/>
    </location>
</feature>
<evidence type="ECO:0000313" key="4">
    <source>
        <dbReference type="Proteomes" id="UP000594454"/>
    </source>
</evidence>
<gene>
    <name evidence="3" type="ORF">HERILL_LOCUS16191</name>
</gene>
<feature type="compositionally biased region" description="Polar residues" evidence="1">
    <location>
        <begin position="149"/>
        <end position="164"/>
    </location>
</feature>
<dbReference type="GO" id="GO:0005737">
    <property type="term" value="C:cytoplasm"/>
    <property type="evidence" value="ECO:0007669"/>
    <property type="project" value="TreeGrafter"/>
</dbReference>
<dbReference type="InterPro" id="IPR006861">
    <property type="entry name" value="HABP4_PAIRBP1-bd"/>
</dbReference>
<dbReference type="PANTHER" id="PTHR12299">
    <property type="entry name" value="HYALURONIC ACID-BINDING PROTEIN 4"/>
    <property type="match status" value="1"/>
</dbReference>
<dbReference type="InterPro" id="IPR039764">
    <property type="entry name" value="HABP4/SERBP1-like"/>
</dbReference>
<feature type="compositionally biased region" description="Basic and acidic residues" evidence="1">
    <location>
        <begin position="364"/>
        <end position="384"/>
    </location>
</feature>
<protein>
    <recommendedName>
        <fullName evidence="2">Hyaluronan/mRNA-binding protein domain-containing protein</fullName>
    </recommendedName>
</protein>
<evidence type="ECO:0000259" key="2">
    <source>
        <dbReference type="SMART" id="SM01233"/>
    </source>
</evidence>